<feature type="transmembrane region" description="Helical" evidence="1">
    <location>
        <begin position="26"/>
        <end position="47"/>
    </location>
</feature>
<evidence type="ECO:0000256" key="1">
    <source>
        <dbReference type="SAM" id="Phobius"/>
    </source>
</evidence>
<evidence type="ECO:0000313" key="2">
    <source>
        <dbReference type="EMBL" id="KAJ0394311.1"/>
    </source>
</evidence>
<dbReference type="GO" id="GO:0016020">
    <property type="term" value="C:membrane"/>
    <property type="evidence" value="ECO:0007669"/>
    <property type="project" value="TreeGrafter"/>
</dbReference>
<gene>
    <name evidence="2" type="ORF">P43SY_004194</name>
</gene>
<organism evidence="2 3">
    <name type="scientific">Pythium insidiosum</name>
    <name type="common">Pythiosis disease agent</name>
    <dbReference type="NCBI Taxonomy" id="114742"/>
    <lineage>
        <taxon>Eukaryota</taxon>
        <taxon>Sar</taxon>
        <taxon>Stramenopiles</taxon>
        <taxon>Oomycota</taxon>
        <taxon>Peronosporomycetes</taxon>
        <taxon>Pythiales</taxon>
        <taxon>Pythiaceae</taxon>
        <taxon>Pythium</taxon>
    </lineage>
</organism>
<dbReference type="Proteomes" id="UP001209570">
    <property type="component" value="Unassembled WGS sequence"/>
</dbReference>
<keyword evidence="1" id="KW-0472">Membrane</keyword>
<comment type="caution">
    <text evidence="2">The sequence shown here is derived from an EMBL/GenBank/DDBJ whole genome shotgun (WGS) entry which is preliminary data.</text>
</comment>
<dbReference type="PANTHER" id="PTHR21780">
    <property type="entry name" value="TRANSMEMBRANE PROTEIN 209"/>
    <property type="match status" value="1"/>
</dbReference>
<dbReference type="AlphaFoldDB" id="A0AAD5LV77"/>
<protein>
    <recommendedName>
        <fullName evidence="4">Transmembrane protein</fullName>
    </recommendedName>
</protein>
<keyword evidence="1" id="KW-0812">Transmembrane</keyword>
<feature type="transmembrane region" description="Helical" evidence="1">
    <location>
        <begin position="62"/>
        <end position="83"/>
    </location>
</feature>
<dbReference type="Pfam" id="PF09786">
    <property type="entry name" value="CytochromB561_N"/>
    <property type="match status" value="1"/>
</dbReference>
<dbReference type="EMBL" id="JAKCXM010000419">
    <property type="protein sequence ID" value="KAJ0394311.1"/>
    <property type="molecule type" value="Genomic_DNA"/>
</dbReference>
<evidence type="ECO:0000313" key="3">
    <source>
        <dbReference type="Proteomes" id="UP001209570"/>
    </source>
</evidence>
<evidence type="ECO:0008006" key="4">
    <source>
        <dbReference type="Google" id="ProtNLM"/>
    </source>
</evidence>
<proteinExistence type="predicted"/>
<name>A0AAD5LV77_PYTIN</name>
<sequence>MAPRSDVGLDALAALETRAIRDKERATYNSTLGAVSFFLVAVLGLSLPSPWRVLNGDWSSSLLLSLAALAAHGVLVVSVVVAFRCAQVQGAELYAQFLDSYVRPSSSRSASAGASAAPDRLAALRDLVNKTSVPSLSKAVGASSATASAAASASDRSFFDPPPVKTVEEGRAYLRRLQQAARDREQDDALAHSAAFGAGSSAGAGADSYGIYGGVGAMLPRVYQASGFDPSLRDASEDKDEDALTTSSSPQVAWAQLEDLGLAMLMHLYVRNIRRLLACHVKDFVEAFVQNALELNECGVMSDVLLRRVPSQALLCPPPVAADARTTAGVPTPQLTNVSLSDMLHGLTRHPAFRSRTRAGVHLFEEHMTFEKYLNVGEATSAEFSSLERQQYVLERLILLSKDRNLDRFRWNKGGATWKGKDWSDALPSDAEILMNVFSCILDNALPAENERDRPFWRSYFLGKPPRRPFTSRMRSRLYFVQTVARPPHFKVLVKGAVREIVPGEENCFHAIVVYLHAVKKAKAGYLESINLHRIIESVLHVGK</sequence>
<reference evidence="2" key="1">
    <citation type="submission" date="2021-12" db="EMBL/GenBank/DDBJ databases">
        <title>Prjna785345.</title>
        <authorList>
            <person name="Rujirawat T."/>
            <person name="Krajaejun T."/>
        </authorList>
    </citation>
    <scope>NUCLEOTIDE SEQUENCE</scope>
    <source>
        <strain evidence="2">Pi057C3</strain>
    </source>
</reference>
<keyword evidence="3" id="KW-1185">Reference proteome</keyword>
<accession>A0AAD5LV77</accession>
<dbReference type="InterPro" id="IPR019176">
    <property type="entry name" value="Cytochrome_B561-rel"/>
</dbReference>
<dbReference type="PANTHER" id="PTHR21780:SF0">
    <property type="entry name" value="TRANSMEMBRANE PROTEIN 209"/>
    <property type="match status" value="1"/>
</dbReference>
<keyword evidence="1" id="KW-1133">Transmembrane helix</keyword>